<dbReference type="AlphaFoldDB" id="A0A0D2Y1P4"/>
<accession>A0A0D2Y1P4</accession>
<reference evidence="2" key="1">
    <citation type="journal article" date="2012" name="Mol. Plant Microbe Interact.">
        <title>A highly conserved effector in Fusarium oxysporum is required for full virulence on Arabidopsis.</title>
        <authorList>
            <person name="Thatcher L.F."/>
            <person name="Gardiner D.M."/>
            <person name="Kazan K."/>
            <person name="Manners J."/>
        </authorList>
    </citation>
    <scope>NUCLEOTIDE SEQUENCE [LARGE SCALE GENOMIC DNA]</scope>
    <source>
        <strain evidence="2">Fo5176</strain>
    </source>
</reference>
<dbReference type="Proteomes" id="UP000002489">
    <property type="component" value="Unassembled WGS sequence"/>
</dbReference>
<name>A0A0D2Y1P4_FUSOF</name>
<protein>
    <submittedName>
        <fullName evidence="1">Uncharacterized protein</fullName>
    </submittedName>
</protein>
<gene>
    <name evidence="1" type="primary">28951681</name>
</gene>
<organism evidence="1 2">
    <name type="scientific">Fusarium oxysporum (strain Fo5176)</name>
    <name type="common">Fusarium vascular wilt</name>
    <dbReference type="NCBI Taxonomy" id="660025"/>
    <lineage>
        <taxon>Eukaryota</taxon>
        <taxon>Fungi</taxon>
        <taxon>Dikarya</taxon>
        <taxon>Ascomycota</taxon>
        <taxon>Pezizomycotina</taxon>
        <taxon>Sordariomycetes</taxon>
        <taxon>Hypocreomycetidae</taxon>
        <taxon>Hypocreales</taxon>
        <taxon>Nectriaceae</taxon>
        <taxon>Fusarium</taxon>
        <taxon>Fusarium oxysporum species complex</taxon>
    </lineage>
</organism>
<dbReference type="VEuPathDB" id="FungiDB:FOXG_10187"/>
<dbReference type="PANTHER" id="PTHR46411">
    <property type="entry name" value="FAMILY ATPASE, PUTATIVE-RELATED"/>
    <property type="match status" value="1"/>
</dbReference>
<dbReference type="EnsemblFungi" id="FOXG_10187T0">
    <property type="protein sequence ID" value="FOXG_10187P0"/>
    <property type="gene ID" value="FOXG_10187"/>
</dbReference>
<dbReference type="STRING" id="426428.A0A0D2Y1P4"/>
<evidence type="ECO:0000313" key="1">
    <source>
        <dbReference type="EnsemblFungi" id="FOXG_10187P0"/>
    </source>
</evidence>
<evidence type="ECO:0000313" key="2">
    <source>
        <dbReference type="Proteomes" id="UP000002489"/>
    </source>
</evidence>
<dbReference type="PANTHER" id="PTHR46411:SF3">
    <property type="entry name" value="AAA+ ATPASE DOMAIN-CONTAINING PROTEIN"/>
    <property type="match status" value="1"/>
</dbReference>
<sequence>MRMGLILLLAGPPGVGKTLTAESDEATVLLEKRSSDRFAQNELVSIFLNNTRVLYRHPYSYS</sequence>
<proteinExistence type="predicted"/>
<reference evidence="1" key="2">
    <citation type="submission" date="2025-08" db="UniProtKB">
        <authorList>
            <consortium name="EnsemblFungi"/>
        </authorList>
    </citation>
    <scope>IDENTIFICATION</scope>
    <source>
        <strain evidence="1">4287 / CBS 123668 / FGSC 9935 / NRRL 34936</strain>
    </source>
</reference>